<dbReference type="PANTHER" id="PTHR42901:SF1">
    <property type="entry name" value="ALCOHOL DEHYDROGENASE"/>
    <property type="match status" value="1"/>
</dbReference>
<dbReference type="RefSeq" id="WP_345718898.1">
    <property type="nucleotide sequence ID" value="NZ_BAAAZO010000012.1"/>
</dbReference>
<dbReference type="InterPro" id="IPR002347">
    <property type="entry name" value="SDR_fam"/>
</dbReference>
<dbReference type="InterPro" id="IPR036291">
    <property type="entry name" value="NAD(P)-bd_dom_sf"/>
</dbReference>
<dbReference type="Gene3D" id="3.40.50.720">
    <property type="entry name" value="NAD(P)-binding Rossmann-like Domain"/>
    <property type="match status" value="1"/>
</dbReference>
<comment type="similarity">
    <text evidence="1">Belongs to the short-chain dehydrogenases/reductases (SDR) family.</text>
</comment>
<dbReference type="EMBL" id="BAAAZO010000012">
    <property type="protein sequence ID" value="GAA3638802.1"/>
    <property type="molecule type" value="Genomic_DNA"/>
</dbReference>
<reference evidence="5" key="1">
    <citation type="journal article" date="2019" name="Int. J. Syst. Evol. Microbiol.">
        <title>The Global Catalogue of Microorganisms (GCM) 10K type strain sequencing project: providing services to taxonomists for standard genome sequencing and annotation.</title>
        <authorList>
            <consortium name="The Broad Institute Genomics Platform"/>
            <consortium name="The Broad Institute Genome Sequencing Center for Infectious Disease"/>
            <person name="Wu L."/>
            <person name="Ma J."/>
        </authorList>
    </citation>
    <scope>NUCLEOTIDE SEQUENCE [LARGE SCALE GENOMIC DNA]</scope>
    <source>
        <strain evidence="5">JCM 16902</strain>
    </source>
</reference>
<gene>
    <name evidence="4" type="ORF">GCM10022223_67300</name>
</gene>
<comment type="caution">
    <text evidence="4">The sequence shown here is derived from an EMBL/GenBank/DDBJ whole genome shotgun (WGS) entry which is preliminary data.</text>
</comment>
<keyword evidence="2" id="KW-0560">Oxidoreductase</keyword>
<organism evidence="4 5">
    <name type="scientific">Kineosporia mesophila</name>
    <dbReference type="NCBI Taxonomy" id="566012"/>
    <lineage>
        <taxon>Bacteria</taxon>
        <taxon>Bacillati</taxon>
        <taxon>Actinomycetota</taxon>
        <taxon>Actinomycetes</taxon>
        <taxon>Kineosporiales</taxon>
        <taxon>Kineosporiaceae</taxon>
        <taxon>Kineosporia</taxon>
    </lineage>
</organism>
<keyword evidence="5" id="KW-1185">Reference proteome</keyword>
<dbReference type="SMART" id="SM00822">
    <property type="entry name" value="PKS_KR"/>
    <property type="match status" value="1"/>
</dbReference>
<evidence type="ECO:0000256" key="2">
    <source>
        <dbReference type="ARBA" id="ARBA00023002"/>
    </source>
</evidence>
<dbReference type="PANTHER" id="PTHR42901">
    <property type="entry name" value="ALCOHOL DEHYDROGENASE"/>
    <property type="match status" value="1"/>
</dbReference>
<evidence type="ECO:0000256" key="1">
    <source>
        <dbReference type="ARBA" id="ARBA00006484"/>
    </source>
</evidence>
<dbReference type="InterPro" id="IPR057326">
    <property type="entry name" value="KR_dom"/>
</dbReference>
<dbReference type="SUPFAM" id="SSF51735">
    <property type="entry name" value="NAD(P)-binding Rossmann-fold domains"/>
    <property type="match status" value="1"/>
</dbReference>
<feature type="domain" description="Ketoreductase" evidence="3">
    <location>
        <begin position="3"/>
        <end position="184"/>
    </location>
</feature>
<dbReference type="Pfam" id="PF00106">
    <property type="entry name" value="adh_short"/>
    <property type="match status" value="1"/>
</dbReference>
<name>A0ABP7ASQ5_9ACTN</name>
<dbReference type="PRINTS" id="PR00081">
    <property type="entry name" value="GDHRDH"/>
</dbReference>
<dbReference type="Proteomes" id="UP001501074">
    <property type="component" value="Unassembled WGS sequence"/>
</dbReference>
<proteinExistence type="inferred from homology"/>
<evidence type="ECO:0000313" key="4">
    <source>
        <dbReference type="EMBL" id="GAA3638802.1"/>
    </source>
</evidence>
<evidence type="ECO:0000313" key="5">
    <source>
        <dbReference type="Proteomes" id="UP001501074"/>
    </source>
</evidence>
<protein>
    <submittedName>
        <fullName evidence="4">SDR family NAD(P)-dependent oxidoreductase</fullName>
    </submittedName>
</protein>
<accession>A0ABP7ASQ5</accession>
<sequence length="251" mass="26691">MSRVAVISGASSGIGAATARGLARAGYEVVLLARREDRLKALRDEIAESGGQARYHRLDVTDAEAVREFAQTLDRCDVLVNNAGGALGADPVLNADPADWRKMYEVNVIGPLQLTQALAPKFRHTDDAVIVVITSTAGTGVYEGGGGYTAAKHGEHALTGTLRLELCGEPVRVIEIAPGMVATEEFSLNRFGGDQARADAVYAGVPDPLSADDVAETVVWAVTRPRHVNVDLLVLRPRAQAAQHKVHRVTP</sequence>
<evidence type="ECO:0000259" key="3">
    <source>
        <dbReference type="SMART" id="SM00822"/>
    </source>
</evidence>